<comment type="caution">
    <text evidence="1">The sequence shown here is derived from an EMBL/GenBank/DDBJ whole genome shotgun (WGS) entry which is preliminary data.</text>
</comment>
<evidence type="ECO:0000313" key="2">
    <source>
        <dbReference type="Proteomes" id="UP001148629"/>
    </source>
</evidence>
<organism evidence="1 2">
    <name type="scientific">Fusarium decemcellulare</name>
    <dbReference type="NCBI Taxonomy" id="57161"/>
    <lineage>
        <taxon>Eukaryota</taxon>
        <taxon>Fungi</taxon>
        <taxon>Dikarya</taxon>
        <taxon>Ascomycota</taxon>
        <taxon>Pezizomycotina</taxon>
        <taxon>Sordariomycetes</taxon>
        <taxon>Hypocreomycetidae</taxon>
        <taxon>Hypocreales</taxon>
        <taxon>Nectriaceae</taxon>
        <taxon>Fusarium</taxon>
        <taxon>Fusarium decemcellulare species complex</taxon>
    </lineage>
</organism>
<sequence length="165" mass="18110">MYSRLYTNVLNQHGWVESCVAFNHSYTDSGLFGISASCLPGRTASMLDVMCQELRALTLTSGFSRLQEGEVARAKNQLRSSLLMNLESRMIPVRDMCRRIEALTVDDLRRVASMVVGGKVKNSGGGSGAPTVVLQEAQAYGVSSHTMTWDQIQDRIDSWKLGSSS</sequence>
<protein>
    <submittedName>
        <fullName evidence="1">Uncharacterized protein</fullName>
    </submittedName>
</protein>
<reference evidence="1" key="1">
    <citation type="submission" date="2022-08" db="EMBL/GenBank/DDBJ databases">
        <title>Genome Sequence of Fusarium decemcellulare.</title>
        <authorList>
            <person name="Buettner E."/>
        </authorList>
    </citation>
    <scope>NUCLEOTIDE SEQUENCE</scope>
    <source>
        <strain evidence="1">Babe19</strain>
    </source>
</reference>
<keyword evidence="2" id="KW-1185">Reference proteome</keyword>
<dbReference type="EMBL" id="JANRMS010005536">
    <property type="protein sequence ID" value="KAJ3501878.1"/>
    <property type="molecule type" value="Genomic_DNA"/>
</dbReference>
<proteinExistence type="predicted"/>
<gene>
    <name evidence="1" type="ORF">NM208_g16844</name>
</gene>
<accession>A0ACC1RAE3</accession>
<evidence type="ECO:0000313" key="1">
    <source>
        <dbReference type="EMBL" id="KAJ3501878.1"/>
    </source>
</evidence>
<dbReference type="Proteomes" id="UP001148629">
    <property type="component" value="Unassembled WGS sequence"/>
</dbReference>
<name>A0ACC1RAE3_9HYPO</name>